<evidence type="ECO:0000313" key="3">
    <source>
        <dbReference type="Proteomes" id="UP000027093"/>
    </source>
</evidence>
<organism evidence="2 3">
    <name type="scientific">Nitrososphaera viennensis EN76</name>
    <dbReference type="NCBI Taxonomy" id="926571"/>
    <lineage>
        <taxon>Archaea</taxon>
        <taxon>Nitrososphaerota</taxon>
        <taxon>Nitrososphaeria</taxon>
        <taxon>Nitrososphaerales</taxon>
        <taxon>Nitrososphaeraceae</taxon>
        <taxon>Nitrososphaera</taxon>
    </lineage>
</organism>
<dbReference type="OrthoDB" id="10857at2157"/>
<dbReference type="PROSITE" id="PS50157">
    <property type="entry name" value="ZINC_FINGER_C2H2_2"/>
    <property type="match status" value="1"/>
</dbReference>
<keyword evidence="3" id="KW-1185">Reference proteome</keyword>
<dbReference type="HOGENOM" id="CLU_2243701_0_0_2"/>
<dbReference type="GeneID" id="74947551"/>
<accession>A0A060HN24</accession>
<dbReference type="KEGG" id="nvn:NVIE_023110"/>
<proteinExistence type="predicted"/>
<dbReference type="InterPro" id="IPR013087">
    <property type="entry name" value="Znf_C2H2_type"/>
</dbReference>
<dbReference type="Proteomes" id="UP000027093">
    <property type="component" value="Chromosome"/>
</dbReference>
<reference evidence="2 3" key="1">
    <citation type="journal article" date="2014" name="Int. J. Syst. Evol. Microbiol.">
        <title>Nitrososphaera viennensis gen. nov., sp. nov., an aerobic and mesophilic, ammonia-oxidizing archaeon from soil and a member of the archaeal phylum Thaumarchaeota.</title>
        <authorList>
            <person name="Stieglmeier M."/>
            <person name="Klingl A."/>
            <person name="Alves R.J."/>
            <person name="Rittmann S.K."/>
            <person name="Melcher M."/>
            <person name="Leisch N."/>
            <person name="Schleper C."/>
        </authorList>
    </citation>
    <scope>NUCLEOTIDE SEQUENCE [LARGE SCALE GENOMIC DNA]</scope>
    <source>
        <strain evidence="2">EN76</strain>
    </source>
</reference>
<protein>
    <recommendedName>
        <fullName evidence="1">C2H2-type domain-containing protein</fullName>
    </recommendedName>
</protein>
<name>A0A060HN24_9ARCH</name>
<dbReference type="AlphaFoldDB" id="A0A060HN24"/>
<dbReference type="PROSITE" id="PS00028">
    <property type="entry name" value="ZINC_FINGER_C2H2_1"/>
    <property type="match status" value="1"/>
</dbReference>
<gene>
    <name evidence="2" type="ORF">NVIE_023110</name>
</gene>
<feature type="domain" description="C2H2-type" evidence="1">
    <location>
        <begin position="79"/>
        <end position="101"/>
    </location>
</feature>
<dbReference type="STRING" id="926571.NVIE_023110"/>
<evidence type="ECO:0000259" key="1">
    <source>
        <dbReference type="PROSITE" id="PS50157"/>
    </source>
</evidence>
<dbReference type="EMBL" id="CP007536">
    <property type="protein sequence ID" value="AIC16570.1"/>
    <property type="molecule type" value="Genomic_DNA"/>
</dbReference>
<evidence type="ECO:0000313" key="2">
    <source>
        <dbReference type="EMBL" id="AIC16570.1"/>
    </source>
</evidence>
<dbReference type="RefSeq" id="WP_075055304.1">
    <property type="nucleotide sequence ID" value="NZ_CP007536.1"/>
</dbReference>
<sequence length="106" mass="11963">MIKVDISRLCTELKPAILGAFSAEDGDDVVIVHEDDIKKVKQALEKALPADDYVVAENTEDPEELAVLKKGDLEQLSLYFCSFCAMVFRSEVERNLHQRVHYFGFG</sequence>